<dbReference type="EMBL" id="CAJNOU010002106">
    <property type="protein sequence ID" value="CAF1290403.1"/>
    <property type="molecule type" value="Genomic_DNA"/>
</dbReference>
<evidence type="ECO:0000313" key="4">
    <source>
        <dbReference type="Proteomes" id="UP000663882"/>
    </source>
</evidence>
<sequence length="257" mass="28846">MSSSNPSSQLQEERRTGNIFFAKNRNKVLHLNVGGELIYATRETLTYIPNTILASIFKNDNINQSNLIERDNNGRVFLDFPPILFKHALEQIRRWKNRANRSADQQIKPPSWNVKNEFDEMLRALGLGKYRQNLPIECTNHNVSGDATRRVGSGKGNLCDRDMVGWMRFVDRAGTAVVRKAPTGRCGGLDAGWILGVYPTEPGATTLSTLCYVDEIGYPCSTSKPIRTTHCGDFLVFEIPAPPDCPTRACTEDYTFN</sequence>
<dbReference type="Proteomes" id="UP000663889">
    <property type="component" value="Unassembled WGS sequence"/>
</dbReference>
<dbReference type="InterPro" id="IPR003131">
    <property type="entry name" value="T1-type_BTB"/>
</dbReference>
<dbReference type="SUPFAM" id="SSF54695">
    <property type="entry name" value="POZ domain"/>
    <property type="match status" value="1"/>
</dbReference>
<organism evidence="2 4">
    <name type="scientific">Rotaria sordida</name>
    <dbReference type="NCBI Taxonomy" id="392033"/>
    <lineage>
        <taxon>Eukaryota</taxon>
        <taxon>Metazoa</taxon>
        <taxon>Spiralia</taxon>
        <taxon>Gnathifera</taxon>
        <taxon>Rotifera</taxon>
        <taxon>Eurotatoria</taxon>
        <taxon>Bdelloidea</taxon>
        <taxon>Philodinida</taxon>
        <taxon>Philodinidae</taxon>
        <taxon>Rotaria</taxon>
    </lineage>
</organism>
<accession>A0A815CU57</accession>
<proteinExistence type="predicted"/>
<dbReference type="Proteomes" id="UP000663882">
    <property type="component" value="Unassembled WGS sequence"/>
</dbReference>
<evidence type="ECO:0000259" key="1">
    <source>
        <dbReference type="Pfam" id="PF02214"/>
    </source>
</evidence>
<name>A0A815CU57_9BILA</name>
<dbReference type="Pfam" id="PF02214">
    <property type="entry name" value="BTB_2"/>
    <property type="match status" value="1"/>
</dbReference>
<evidence type="ECO:0000313" key="3">
    <source>
        <dbReference type="EMBL" id="CAF1290403.1"/>
    </source>
</evidence>
<reference evidence="2" key="1">
    <citation type="submission" date="2021-02" db="EMBL/GenBank/DDBJ databases">
        <authorList>
            <person name="Nowell W R."/>
        </authorList>
    </citation>
    <scope>NUCLEOTIDE SEQUENCE</scope>
</reference>
<dbReference type="EMBL" id="CAJNOO010002689">
    <property type="protein sequence ID" value="CAF1289690.1"/>
    <property type="molecule type" value="Genomic_DNA"/>
</dbReference>
<dbReference type="OrthoDB" id="10031442at2759"/>
<gene>
    <name evidence="2" type="ORF">RFH988_LOCUS29146</name>
    <name evidence="3" type="ORF">SEV965_LOCUS25739</name>
</gene>
<dbReference type="InterPro" id="IPR011333">
    <property type="entry name" value="SKP1/BTB/POZ_sf"/>
</dbReference>
<protein>
    <recommendedName>
        <fullName evidence="1">Potassium channel tetramerisation-type BTB domain-containing protein</fullName>
    </recommendedName>
</protein>
<dbReference type="AlphaFoldDB" id="A0A815CU57"/>
<dbReference type="Gene3D" id="3.30.710.10">
    <property type="entry name" value="Potassium Channel Kv1.1, Chain A"/>
    <property type="match status" value="1"/>
</dbReference>
<feature type="domain" description="Potassium channel tetramerisation-type BTB" evidence="1">
    <location>
        <begin position="30"/>
        <end position="94"/>
    </location>
</feature>
<dbReference type="GO" id="GO:0051260">
    <property type="term" value="P:protein homooligomerization"/>
    <property type="evidence" value="ECO:0007669"/>
    <property type="project" value="InterPro"/>
</dbReference>
<comment type="caution">
    <text evidence="2">The sequence shown here is derived from an EMBL/GenBank/DDBJ whole genome shotgun (WGS) entry which is preliminary data.</text>
</comment>
<evidence type="ECO:0000313" key="2">
    <source>
        <dbReference type="EMBL" id="CAF1289690.1"/>
    </source>
</evidence>